<feature type="transmembrane region" description="Helical" evidence="6">
    <location>
        <begin position="294"/>
        <end position="318"/>
    </location>
</feature>
<feature type="transmembrane region" description="Helical" evidence="6">
    <location>
        <begin position="184"/>
        <end position="205"/>
    </location>
</feature>
<feature type="transmembrane region" description="Helical" evidence="6">
    <location>
        <begin position="330"/>
        <end position="348"/>
    </location>
</feature>
<evidence type="ECO:0000256" key="1">
    <source>
        <dbReference type="ARBA" id="ARBA00004651"/>
    </source>
</evidence>
<keyword evidence="2" id="KW-1003">Cell membrane</keyword>
<dbReference type="InterPro" id="IPR020846">
    <property type="entry name" value="MFS_dom"/>
</dbReference>
<evidence type="ECO:0000256" key="6">
    <source>
        <dbReference type="SAM" id="Phobius"/>
    </source>
</evidence>
<gene>
    <name evidence="8" type="ORF">ACFWGY_18545</name>
</gene>
<keyword evidence="4 6" id="KW-1133">Transmembrane helix</keyword>
<name>A0ABW6G811_9PSEU</name>
<dbReference type="InterPro" id="IPR036259">
    <property type="entry name" value="MFS_trans_sf"/>
</dbReference>
<evidence type="ECO:0000313" key="9">
    <source>
        <dbReference type="Proteomes" id="UP001598673"/>
    </source>
</evidence>
<comment type="subcellular location">
    <subcellularLocation>
        <location evidence="1">Cell membrane</location>
        <topology evidence="1">Multi-pass membrane protein</topology>
    </subcellularLocation>
</comment>
<keyword evidence="9" id="KW-1185">Reference proteome</keyword>
<dbReference type="Proteomes" id="UP001598673">
    <property type="component" value="Unassembled WGS sequence"/>
</dbReference>
<evidence type="ECO:0000256" key="4">
    <source>
        <dbReference type="ARBA" id="ARBA00022989"/>
    </source>
</evidence>
<dbReference type="PANTHER" id="PTHR43124:SF3">
    <property type="entry name" value="CHLORAMPHENICOL EFFLUX PUMP RV0191"/>
    <property type="match status" value="1"/>
</dbReference>
<reference evidence="8 9" key="1">
    <citation type="submission" date="2024-09" db="EMBL/GenBank/DDBJ databases">
        <title>The Natural Products Discovery Center: Release of the First 8490 Sequenced Strains for Exploring Actinobacteria Biosynthetic Diversity.</title>
        <authorList>
            <person name="Kalkreuter E."/>
            <person name="Kautsar S.A."/>
            <person name="Yang D."/>
            <person name="Bader C.D."/>
            <person name="Teijaro C.N."/>
            <person name="Fluegel L."/>
            <person name="Davis C.M."/>
            <person name="Simpson J.R."/>
            <person name="Lauterbach L."/>
            <person name="Steele A.D."/>
            <person name="Gui C."/>
            <person name="Meng S."/>
            <person name="Li G."/>
            <person name="Viehrig K."/>
            <person name="Ye F."/>
            <person name="Su P."/>
            <person name="Kiefer A.F."/>
            <person name="Nichols A."/>
            <person name="Cepeda A.J."/>
            <person name="Yan W."/>
            <person name="Fan B."/>
            <person name="Jiang Y."/>
            <person name="Adhikari A."/>
            <person name="Zheng C.-J."/>
            <person name="Schuster L."/>
            <person name="Cowan T.M."/>
            <person name="Smanski M.J."/>
            <person name="Chevrette M.G."/>
            <person name="De Carvalho L.P.S."/>
            <person name="Shen B."/>
        </authorList>
    </citation>
    <scope>NUCLEOTIDE SEQUENCE [LARGE SCALE GENOMIC DNA]</scope>
    <source>
        <strain evidence="8 9">NPDC060353</strain>
    </source>
</reference>
<comment type="caution">
    <text evidence="8">The sequence shown here is derived from an EMBL/GenBank/DDBJ whole genome shotgun (WGS) entry which is preliminary data.</text>
</comment>
<feature type="transmembrane region" description="Helical" evidence="6">
    <location>
        <begin position="211"/>
        <end position="233"/>
    </location>
</feature>
<evidence type="ECO:0000256" key="5">
    <source>
        <dbReference type="ARBA" id="ARBA00023136"/>
    </source>
</evidence>
<dbReference type="CDD" id="cd06174">
    <property type="entry name" value="MFS"/>
    <property type="match status" value="1"/>
</dbReference>
<protein>
    <submittedName>
        <fullName evidence="8">MFS transporter</fullName>
    </submittedName>
</protein>
<dbReference type="Gene3D" id="1.20.1250.20">
    <property type="entry name" value="MFS general substrate transporter like domains"/>
    <property type="match status" value="2"/>
</dbReference>
<dbReference type="InterPro" id="IPR050189">
    <property type="entry name" value="MFS_Efflux_Transporters"/>
</dbReference>
<keyword evidence="5 6" id="KW-0472">Membrane</keyword>
<dbReference type="PANTHER" id="PTHR43124">
    <property type="entry name" value="PURINE EFFLUX PUMP PBUE"/>
    <property type="match status" value="1"/>
</dbReference>
<accession>A0ABW6G811</accession>
<dbReference type="SUPFAM" id="SSF103473">
    <property type="entry name" value="MFS general substrate transporter"/>
    <property type="match status" value="1"/>
</dbReference>
<evidence type="ECO:0000259" key="7">
    <source>
        <dbReference type="PROSITE" id="PS50850"/>
    </source>
</evidence>
<dbReference type="InterPro" id="IPR011701">
    <property type="entry name" value="MFS"/>
</dbReference>
<feature type="transmembrane region" description="Helical" evidence="6">
    <location>
        <begin position="429"/>
        <end position="453"/>
    </location>
</feature>
<feature type="transmembrane region" description="Helical" evidence="6">
    <location>
        <begin position="92"/>
        <end position="111"/>
    </location>
</feature>
<feature type="transmembrane region" description="Helical" evidence="6">
    <location>
        <begin position="393"/>
        <end position="417"/>
    </location>
</feature>
<feature type="transmembrane region" description="Helical" evidence="6">
    <location>
        <begin position="54"/>
        <end position="72"/>
    </location>
</feature>
<feature type="domain" description="Major facilitator superfamily (MFS) profile" evidence="7">
    <location>
        <begin position="46"/>
        <end position="455"/>
    </location>
</feature>
<feature type="transmembrane region" description="Helical" evidence="6">
    <location>
        <begin position="354"/>
        <end position="372"/>
    </location>
</feature>
<proteinExistence type="predicted"/>
<evidence type="ECO:0000313" key="8">
    <source>
        <dbReference type="EMBL" id="MFD6795337.1"/>
    </source>
</evidence>
<sequence>MVRILLAHNRINVAKDAENSNPDFDPGLCCSLFLCPNTHSEVVRVNDARRRFSYLLLCISGGVVFQVAYIRFVFLEPTYHALGLTAQEYGDIMSVFGAVAAVMYFVGGWFADRFAPRTLVVAALVITGLADMALTTIPGYAAVLLAHVAMAFAGMALYWPALVKVIGSCGPAEQQGRLFGFLEAIRGVTSTLISGFGAYLVGVALAPTVGVLVLIAIYGGLCLVLAALIWFALRGQADRVSDGERSALSIRQLISAARNKYTWLLGGTIMLMYCFYTTLGYFSPMLQHDFGVTAGLIGILGVVRSYVFQFVAGPLGGFCVDKVTRSTPRFLRFTFAGATLCVVVLLILPSSAALQWAAVTLMFMLSLMVFASRGVYWASITEARIPEDQRGGVIGLASGLAYLPDAFLPGLVASWIGDPTAGTAPNGGYTALFGFLAVVGVLGLVLTSVTLWVQRREPVAEPDRLTPTLT</sequence>
<feature type="transmembrane region" description="Helical" evidence="6">
    <location>
        <begin position="261"/>
        <end position="282"/>
    </location>
</feature>
<organism evidence="8 9">
    <name type="scientific">Prauserella salsuginis</name>
    <dbReference type="NCBI Taxonomy" id="387889"/>
    <lineage>
        <taxon>Bacteria</taxon>
        <taxon>Bacillati</taxon>
        <taxon>Actinomycetota</taxon>
        <taxon>Actinomycetes</taxon>
        <taxon>Pseudonocardiales</taxon>
        <taxon>Pseudonocardiaceae</taxon>
        <taxon>Prauserella</taxon>
        <taxon>Prauserella salsuginis group</taxon>
    </lineage>
</organism>
<evidence type="ECO:0000256" key="2">
    <source>
        <dbReference type="ARBA" id="ARBA00022475"/>
    </source>
</evidence>
<keyword evidence="3 6" id="KW-0812">Transmembrane</keyword>
<dbReference type="EMBL" id="JBHXCV010000012">
    <property type="protein sequence ID" value="MFD6795337.1"/>
    <property type="molecule type" value="Genomic_DNA"/>
</dbReference>
<feature type="transmembrane region" description="Helical" evidence="6">
    <location>
        <begin position="143"/>
        <end position="163"/>
    </location>
</feature>
<dbReference type="RefSeq" id="WP_258936657.1">
    <property type="nucleotide sequence ID" value="NZ_JANBBF010000009.1"/>
</dbReference>
<evidence type="ECO:0000256" key="3">
    <source>
        <dbReference type="ARBA" id="ARBA00022692"/>
    </source>
</evidence>
<feature type="transmembrane region" description="Helical" evidence="6">
    <location>
        <begin position="118"/>
        <end position="137"/>
    </location>
</feature>
<dbReference type="PROSITE" id="PS50850">
    <property type="entry name" value="MFS"/>
    <property type="match status" value="1"/>
</dbReference>
<dbReference type="Pfam" id="PF07690">
    <property type="entry name" value="MFS_1"/>
    <property type="match status" value="1"/>
</dbReference>